<keyword evidence="3" id="KW-1185">Reference proteome</keyword>
<accession>A0A6A6S3G5</accession>
<dbReference type="Proteomes" id="UP000799753">
    <property type="component" value="Unassembled WGS sequence"/>
</dbReference>
<keyword evidence="1" id="KW-0732">Signal</keyword>
<dbReference type="OrthoDB" id="3795775at2759"/>
<evidence type="ECO:0008006" key="4">
    <source>
        <dbReference type="Google" id="ProtNLM"/>
    </source>
</evidence>
<feature type="chain" id="PRO_5025486786" description="AA1-like domain-containing protein" evidence="1">
    <location>
        <begin position="17"/>
        <end position="149"/>
    </location>
</feature>
<dbReference type="AlphaFoldDB" id="A0A6A6S3G5"/>
<proteinExistence type="predicted"/>
<evidence type="ECO:0000313" key="3">
    <source>
        <dbReference type="Proteomes" id="UP000799753"/>
    </source>
</evidence>
<dbReference type="EMBL" id="MU006782">
    <property type="protein sequence ID" value="KAF2641652.1"/>
    <property type="molecule type" value="Genomic_DNA"/>
</dbReference>
<evidence type="ECO:0000256" key="1">
    <source>
        <dbReference type="SAM" id="SignalP"/>
    </source>
</evidence>
<feature type="signal peptide" evidence="1">
    <location>
        <begin position="1"/>
        <end position="16"/>
    </location>
</feature>
<reference evidence="2" key="1">
    <citation type="journal article" date="2020" name="Stud. Mycol.">
        <title>101 Dothideomycetes genomes: a test case for predicting lifestyles and emergence of pathogens.</title>
        <authorList>
            <person name="Haridas S."/>
            <person name="Albert R."/>
            <person name="Binder M."/>
            <person name="Bloem J."/>
            <person name="Labutti K."/>
            <person name="Salamov A."/>
            <person name="Andreopoulos B."/>
            <person name="Baker S."/>
            <person name="Barry K."/>
            <person name="Bills G."/>
            <person name="Bluhm B."/>
            <person name="Cannon C."/>
            <person name="Castanera R."/>
            <person name="Culley D."/>
            <person name="Daum C."/>
            <person name="Ezra D."/>
            <person name="Gonzalez J."/>
            <person name="Henrissat B."/>
            <person name="Kuo A."/>
            <person name="Liang C."/>
            <person name="Lipzen A."/>
            <person name="Lutzoni F."/>
            <person name="Magnuson J."/>
            <person name="Mondo S."/>
            <person name="Nolan M."/>
            <person name="Ohm R."/>
            <person name="Pangilinan J."/>
            <person name="Park H.-J."/>
            <person name="Ramirez L."/>
            <person name="Alfaro M."/>
            <person name="Sun H."/>
            <person name="Tritt A."/>
            <person name="Yoshinaga Y."/>
            <person name="Zwiers L.-H."/>
            <person name="Turgeon B."/>
            <person name="Goodwin S."/>
            <person name="Spatafora J."/>
            <person name="Crous P."/>
            <person name="Grigoriev I."/>
        </authorList>
    </citation>
    <scope>NUCLEOTIDE SEQUENCE</scope>
    <source>
        <strain evidence="2">CBS 473.64</strain>
    </source>
</reference>
<protein>
    <recommendedName>
        <fullName evidence="4">AA1-like domain-containing protein</fullName>
    </recommendedName>
</protein>
<name>A0A6A6S3G5_9PLEO</name>
<evidence type="ECO:0000313" key="2">
    <source>
        <dbReference type="EMBL" id="KAF2641652.1"/>
    </source>
</evidence>
<sequence length="149" mass="16668">MYIPFLLFHLLPFTLALSATPGPATFPSSPTWTLSKFYALTTPTESSASFIFQDHGPLSSNIITLECEVGNPIYRNTFTACGPGLDLLFKLSEGDVILRRTYRLPNGRRVTGIAAQSTYWTEANRTSGDDWDQYTRTEDWYFPVATIIG</sequence>
<organism evidence="2 3">
    <name type="scientific">Massarina eburnea CBS 473.64</name>
    <dbReference type="NCBI Taxonomy" id="1395130"/>
    <lineage>
        <taxon>Eukaryota</taxon>
        <taxon>Fungi</taxon>
        <taxon>Dikarya</taxon>
        <taxon>Ascomycota</taxon>
        <taxon>Pezizomycotina</taxon>
        <taxon>Dothideomycetes</taxon>
        <taxon>Pleosporomycetidae</taxon>
        <taxon>Pleosporales</taxon>
        <taxon>Massarineae</taxon>
        <taxon>Massarinaceae</taxon>
        <taxon>Massarina</taxon>
    </lineage>
</organism>
<gene>
    <name evidence="2" type="ORF">P280DRAFT_478961</name>
</gene>